<dbReference type="EMBL" id="CP091511">
    <property type="protein sequence ID" value="UOO90504.1"/>
    <property type="molecule type" value="Genomic_DNA"/>
</dbReference>
<keyword evidence="1" id="KW-0812">Transmembrane</keyword>
<evidence type="ECO:0000313" key="3">
    <source>
        <dbReference type="Proteomes" id="UP000832011"/>
    </source>
</evidence>
<keyword evidence="1" id="KW-0472">Membrane</keyword>
<feature type="transmembrane region" description="Helical" evidence="1">
    <location>
        <begin position="137"/>
        <end position="158"/>
    </location>
</feature>
<gene>
    <name evidence="2" type="ORF">LVJ82_05895</name>
</gene>
<feature type="transmembrane region" description="Helical" evidence="1">
    <location>
        <begin position="187"/>
        <end position="208"/>
    </location>
</feature>
<dbReference type="Proteomes" id="UP000832011">
    <property type="component" value="Chromosome"/>
</dbReference>
<name>A0ABY4E3Z9_9NEIS</name>
<sequence>MAKRPDTFSKSFPSLTGWQRNFGTAHQSQTLQRIACMVLAASVLAWCYAMLRCFNPLTTVLNALALSHDSFGCSNKQLQTWLQQGFVWLQLAVWAWGWRWMWQRSVRHAHQIKYYTLTQQGYFDRFASIIEKTWLPWLWYGALGILILFMLASALFAIQPSTPPSLATATVHFDHAMLLSRSYFTWLPARLLLLALAYFYCNLLLTFYRYRQLQLHRLNDLATFKTHYRAHQQAQVSNPSLSTYVCSKARWKR</sequence>
<feature type="transmembrane region" description="Helical" evidence="1">
    <location>
        <begin position="85"/>
        <end position="102"/>
    </location>
</feature>
<protein>
    <submittedName>
        <fullName evidence="2">Uncharacterized protein</fullName>
    </submittedName>
</protein>
<keyword evidence="3" id="KW-1185">Reference proteome</keyword>
<evidence type="ECO:0000256" key="1">
    <source>
        <dbReference type="SAM" id="Phobius"/>
    </source>
</evidence>
<accession>A0ABY4E3Z9</accession>
<keyword evidence="1" id="KW-1133">Transmembrane helix</keyword>
<feature type="transmembrane region" description="Helical" evidence="1">
    <location>
        <begin position="34"/>
        <end position="51"/>
    </location>
</feature>
<evidence type="ECO:0000313" key="2">
    <source>
        <dbReference type="EMBL" id="UOO90504.1"/>
    </source>
</evidence>
<proteinExistence type="predicted"/>
<dbReference type="RefSeq" id="WP_058304832.1">
    <property type="nucleotide sequence ID" value="NZ_CABKVG010000005.1"/>
</dbReference>
<organism evidence="2 3">
    <name type="scientific">Vitreoscilla massiliensis</name>
    <dbReference type="NCBI Taxonomy" id="1689272"/>
    <lineage>
        <taxon>Bacteria</taxon>
        <taxon>Pseudomonadati</taxon>
        <taxon>Pseudomonadota</taxon>
        <taxon>Betaproteobacteria</taxon>
        <taxon>Neisseriales</taxon>
        <taxon>Neisseriaceae</taxon>
        <taxon>Vitreoscilla</taxon>
    </lineage>
</organism>
<reference evidence="2 3" key="1">
    <citation type="journal article" date="2022" name="Res Sq">
        <title>Evolution of multicellular longitudinally dividing oral cavity symbionts (Neisseriaceae).</title>
        <authorList>
            <person name="Nyongesa S."/>
            <person name="Weber P."/>
            <person name="Bernet E."/>
            <person name="Pullido F."/>
            <person name="Nieckarz M."/>
            <person name="Delaby M."/>
            <person name="Nieves C."/>
            <person name="Viehboeck T."/>
            <person name="Krause N."/>
            <person name="Rivera-Millot A."/>
            <person name="Nakamura A."/>
            <person name="Vischer N."/>
            <person name="VanNieuwenhze M."/>
            <person name="Brun Y."/>
            <person name="Cava F."/>
            <person name="Bulgheresi S."/>
            <person name="Veyrier F."/>
        </authorList>
    </citation>
    <scope>NUCLEOTIDE SEQUENCE [LARGE SCALE GENOMIC DNA]</scope>
    <source>
        <strain evidence="2 3">SN4</strain>
    </source>
</reference>